<feature type="region of interest" description="Disordered" evidence="1">
    <location>
        <begin position="679"/>
        <end position="698"/>
    </location>
</feature>
<sequence>MYIRRSIVLWNVASSLTKLCRLHTGGMITGSERDLVGGNEIVVSPLLFADLQCIILHCFTNSQIKYFLLIQRFSSADILSKVESMVSESDTHLTRVLFCGPHFPASQNYTREYLQKYPFVQSESRGLPPLERQVGESSSSDGTMPMRVFGDLETGKDLASRCSSAAVNLDFVKAVFSMVTGSNAETWVMEWKLSLGKGKITKKNRGVVTMMIRRGRGQWILLRNFRQILGFTFYRGRLVGWMTVVVVLERDNCVLECDPLSRWGPNELRELLVQDSVEGTQVIESGPPSNWVSQFIKNFCNMECLKVIDDEVPKRLANSGSRGLRELKGLISNDNYDGVSSRNVTFVRSLWGSPFIDWAVLEAMQTSGWVLLIWDKRVFEKLDGLYEEIEVGRPTMDGLDFACIEDDERLSLEKEFTKSMFKRLMNASFLTLIPKKCNAVNIKDFCPISLVASVYKPLSKMLANREQMLSIRLALFCFQAFTGLKINVGKSEIVPVGERVISIKYGEGQGGLSTKVCRRTYGCGIWRSIHEGWESFSKHLFFVVGEGTPAKDACIYEVLWIPEGGAVRVWDLRFYRAFEDWELATSYSLLQFIQTRLVAGLLSCWHQWLGKHNSNIWNLILGRLMWIVWLERNRHSFEDNEKTLDELKVAVTTRPELLTQPTTKPLLSLTKVTSNAYPKNKSTIQGDPTNSSIPTNHIAPSQDPQIHRWFKVSQLLVIALGPNCCVAIDILA</sequence>
<protein>
    <submittedName>
        <fullName evidence="2">Uncharacterized protein</fullName>
    </submittedName>
</protein>
<dbReference type="AlphaFoldDB" id="A0A7N2KU46"/>
<dbReference type="Proteomes" id="UP000594261">
    <property type="component" value="Chromosome 2"/>
</dbReference>
<accession>A0A7N2KU46</accession>
<organism evidence="2 3">
    <name type="scientific">Quercus lobata</name>
    <name type="common">Valley oak</name>
    <dbReference type="NCBI Taxonomy" id="97700"/>
    <lineage>
        <taxon>Eukaryota</taxon>
        <taxon>Viridiplantae</taxon>
        <taxon>Streptophyta</taxon>
        <taxon>Embryophyta</taxon>
        <taxon>Tracheophyta</taxon>
        <taxon>Spermatophyta</taxon>
        <taxon>Magnoliopsida</taxon>
        <taxon>eudicotyledons</taxon>
        <taxon>Gunneridae</taxon>
        <taxon>Pentapetalae</taxon>
        <taxon>rosids</taxon>
        <taxon>fabids</taxon>
        <taxon>Fagales</taxon>
        <taxon>Fagaceae</taxon>
        <taxon>Quercus</taxon>
    </lineage>
</organism>
<evidence type="ECO:0000313" key="2">
    <source>
        <dbReference type="EnsemblPlants" id="QL02p023605:mrna"/>
    </source>
</evidence>
<dbReference type="Gramene" id="QL02p023605:mrna">
    <property type="protein sequence ID" value="QL02p023605:mrna"/>
    <property type="gene ID" value="QL02p023605"/>
</dbReference>
<reference evidence="2" key="2">
    <citation type="submission" date="2021-01" db="UniProtKB">
        <authorList>
            <consortium name="EnsemblPlants"/>
        </authorList>
    </citation>
    <scope>IDENTIFICATION</scope>
</reference>
<evidence type="ECO:0000313" key="3">
    <source>
        <dbReference type="Proteomes" id="UP000594261"/>
    </source>
</evidence>
<dbReference type="InParanoid" id="A0A7N2KU46"/>
<evidence type="ECO:0000256" key="1">
    <source>
        <dbReference type="SAM" id="MobiDB-lite"/>
    </source>
</evidence>
<reference evidence="3" key="1">
    <citation type="journal article" date="2016" name="G3 (Bethesda)">
        <title>First Draft Assembly and Annotation of the Genome of a California Endemic Oak Quercus lobata Nee (Fagaceae).</title>
        <authorList>
            <person name="Sork V.L."/>
            <person name="Fitz-Gibbon S.T."/>
            <person name="Puiu D."/>
            <person name="Crepeau M."/>
            <person name="Gugger P.F."/>
            <person name="Sherman R."/>
            <person name="Stevens K."/>
            <person name="Langley C.H."/>
            <person name="Pellegrini M."/>
            <person name="Salzberg S.L."/>
        </authorList>
    </citation>
    <scope>NUCLEOTIDE SEQUENCE [LARGE SCALE GENOMIC DNA]</scope>
    <source>
        <strain evidence="3">cv. SW786</strain>
    </source>
</reference>
<proteinExistence type="predicted"/>
<name>A0A7N2KU46_QUELO</name>
<dbReference type="EnsemblPlants" id="QL02p023605:mrna">
    <property type="protein sequence ID" value="QL02p023605:mrna"/>
    <property type="gene ID" value="QL02p023605"/>
</dbReference>
<keyword evidence="3" id="KW-1185">Reference proteome</keyword>